<dbReference type="AlphaFoldDB" id="A0A392NMB9"/>
<proteinExistence type="predicted"/>
<feature type="non-terminal residue" evidence="1">
    <location>
        <position position="1"/>
    </location>
</feature>
<name>A0A392NMB9_9FABA</name>
<dbReference type="EMBL" id="LXQA010045009">
    <property type="protein sequence ID" value="MCI01028.1"/>
    <property type="molecule type" value="Genomic_DNA"/>
</dbReference>
<organism evidence="1 2">
    <name type="scientific">Trifolium medium</name>
    <dbReference type="NCBI Taxonomy" id="97028"/>
    <lineage>
        <taxon>Eukaryota</taxon>
        <taxon>Viridiplantae</taxon>
        <taxon>Streptophyta</taxon>
        <taxon>Embryophyta</taxon>
        <taxon>Tracheophyta</taxon>
        <taxon>Spermatophyta</taxon>
        <taxon>Magnoliopsida</taxon>
        <taxon>eudicotyledons</taxon>
        <taxon>Gunneridae</taxon>
        <taxon>Pentapetalae</taxon>
        <taxon>rosids</taxon>
        <taxon>fabids</taxon>
        <taxon>Fabales</taxon>
        <taxon>Fabaceae</taxon>
        <taxon>Papilionoideae</taxon>
        <taxon>50 kb inversion clade</taxon>
        <taxon>NPAAA clade</taxon>
        <taxon>Hologalegina</taxon>
        <taxon>IRL clade</taxon>
        <taxon>Trifolieae</taxon>
        <taxon>Trifolium</taxon>
    </lineage>
</organism>
<comment type="caution">
    <text evidence="1">The sequence shown here is derived from an EMBL/GenBank/DDBJ whole genome shotgun (WGS) entry which is preliminary data.</text>
</comment>
<accession>A0A392NMB9</accession>
<sequence>IYSIGCCAFRNARRAETDYQHGENRMSKIRPRWDYHWVELNSTIDSKMVSEPPPRFDELSAIRFLIEPSTIYIRAPSPIVLGARGVLRSITSIAR</sequence>
<evidence type="ECO:0000313" key="1">
    <source>
        <dbReference type="EMBL" id="MCI01028.1"/>
    </source>
</evidence>
<dbReference type="Proteomes" id="UP000265520">
    <property type="component" value="Unassembled WGS sequence"/>
</dbReference>
<protein>
    <submittedName>
        <fullName evidence="1">Tetraspanin-6-like</fullName>
    </submittedName>
</protein>
<keyword evidence="2" id="KW-1185">Reference proteome</keyword>
<evidence type="ECO:0000313" key="2">
    <source>
        <dbReference type="Proteomes" id="UP000265520"/>
    </source>
</evidence>
<reference evidence="1 2" key="1">
    <citation type="journal article" date="2018" name="Front. Plant Sci.">
        <title>Red Clover (Trifolium pratense) and Zigzag Clover (T. medium) - A Picture of Genomic Similarities and Differences.</title>
        <authorList>
            <person name="Dluhosova J."/>
            <person name="Istvanek J."/>
            <person name="Nedelnik J."/>
            <person name="Repkova J."/>
        </authorList>
    </citation>
    <scope>NUCLEOTIDE SEQUENCE [LARGE SCALE GENOMIC DNA]</scope>
    <source>
        <strain evidence="2">cv. 10/8</strain>
        <tissue evidence="1">Leaf</tissue>
    </source>
</reference>